<keyword evidence="3" id="KW-0472">Membrane</keyword>
<organism evidence="5 6">
    <name type="scientific">Olsenella profusa F0195</name>
    <dbReference type="NCBI Taxonomy" id="1125712"/>
    <lineage>
        <taxon>Bacteria</taxon>
        <taxon>Bacillati</taxon>
        <taxon>Actinomycetota</taxon>
        <taxon>Coriobacteriia</taxon>
        <taxon>Coriobacteriales</taxon>
        <taxon>Atopobiaceae</taxon>
        <taxon>Olsenella</taxon>
    </lineage>
</organism>
<dbReference type="SUPFAM" id="SSF69360">
    <property type="entry name" value="Cell wall binding repeat"/>
    <property type="match status" value="1"/>
</dbReference>
<feature type="repeat" description="Cell wall-binding" evidence="2">
    <location>
        <begin position="103"/>
        <end position="122"/>
    </location>
</feature>
<dbReference type="PATRIC" id="fig|1125712.3.peg.2021"/>
<feature type="repeat" description="Cell wall-binding" evidence="2">
    <location>
        <begin position="123"/>
        <end position="142"/>
    </location>
</feature>
<evidence type="ECO:0000313" key="6">
    <source>
        <dbReference type="Proteomes" id="UP000016638"/>
    </source>
</evidence>
<evidence type="ECO:0000256" key="3">
    <source>
        <dbReference type="SAM" id="Phobius"/>
    </source>
</evidence>
<keyword evidence="1" id="KW-0677">Repeat</keyword>
<accession>U2T162</accession>
<dbReference type="Pfam" id="PF19127">
    <property type="entry name" value="Choline_bind_3"/>
    <property type="match status" value="1"/>
</dbReference>
<dbReference type="EMBL" id="AWEZ01000062">
    <property type="protein sequence ID" value="ERL06779.1"/>
    <property type="molecule type" value="Genomic_DNA"/>
</dbReference>
<keyword evidence="3" id="KW-0812">Transmembrane</keyword>
<feature type="domain" description="Mannosyl-glycoprotein endo-beta-N-acetylglucosamidase-like" evidence="4">
    <location>
        <begin position="217"/>
        <end position="349"/>
    </location>
</feature>
<dbReference type="STRING" id="1125712.HMPREF1316_0601"/>
<dbReference type="Gene3D" id="2.10.270.10">
    <property type="entry name" value="Cholin Binding"/>
    <property type="match status" value="2"/>
</dbReference>
<comment type="caution">
    <text evidence="5">The sequence shown here is derived from an EMBL/GenBank/DDBJ whole genome shotgun (WGS) entry which is preliminary data.</text>
</comment>
<keyword evidence="3" id="KW-1133">Transmembrane helix</keyword>
<feature type="transmembrane region" description="Helical" evidence="3">
    <location>
        <begin position="37"/>
        <end position="55"/>
    </location>
</feature>
<evidence type="ECO:0000259" key="4">
    <source>
        <dbReference type="Pfam" id="PF01832"/>
    </source>
</evidence>
<dbReference type="InterPro" id="IPR002901">
    <property type="entry name" value="MGlyc_endo_b_GlcNAc-like_dom"/>
</dbReference>
<protein>
    <submittedName>
        <fullName evidence="5">Mannosyl-glycoprotein endo-beta-N-acetylglucosaminidase</fullName>
    </submittedName>
</protein>
<dbReference type="AlphaFoldDB" id="U2T162"/>
<sequence length="358" mass="38626">MARPVPGRVPAGRAWCRPTLGGRRSLTFTEGERMRRVLRLVGLVAAGIACVLTVGQTPALAQPSDGWVHEGQTWQYVEAGTRVTGWHAIDGSWYYFDAAGTMRTGWQYLGGSWYYLRDSGAMATGWLRVDDSWYYLCASGAMATGWLWDGATYWQLASSGAWTGASQRPQAIMGPTTVTAQQMARAYRQAVGESSYPSSVYASQGAATIDQFCRVLVEEADTEGVSGEIVFAQVMLETNWLRFGGDVSVEQCNFAGIGAVGGGAKGNDLRMDLDGDGSSDGVRAGLRVQVQHLKAYASTADLVRARLDPRFGYVRRGSVTMVQGLGIPDYPAGVGWAADAGYGMRIVSLEDRYLGLGY</sequence>
<dbReference type="GO" id="GO:0004040">
    <property type="term" value="F:amidase activity"/>
    <property type="evidence" value="ECO:0007669"/>
    <property type="project" value="InterPro"/>
</dbReference>
<evidence type="ECO:0000256" key="1">
    <source>
        <dbReference type="ARBA" id="ARBA00022737"/>
    </source>
</evidence>
<dbReference type="eggNOG" id="COG5263">
    <property type="taxonomic scope" value="Bacteria"/>
</dbReference>
<dbReference type="Pfam" id="PF01832">
    <property type="entry name" value="Glucosaminidase"/>
    <property type="match status" value="1"/>
</dbReference>
<name>U2T162_9ACTN</name>
<dbReference type="InterPro" id="IPR018337">
    <property type="entry name" value="Cell_wall/Cho-bd_repeat"/>
</dbReference>
<dbReference type="PROSITE" id="PS51170">
    <property type="entry name" value="CW"/>
    <property type="match status" value="3"/>
</dbReference>
<evidence type="ECO:0000313" key="5">
    <source>
        <dbReference type="EMBL" id="ERL06779.1"/>
    </source>
</evidence>
<feature type="repeat" description="Cell wall-binding" evidence="2">
    <location>
        <begin position="83"/>
        <end position="102"/>
    </location>
</feature>
<dbReference type="Proteomes" id="UP000016638">
    <property type="component" value="Unassembled WGS sequence"/>
</dbReference>
<proteinExistence type="predicted"/>
<reference evidence="5 6" key="1">
    <citation type="submission" date="2013-08" db="EMBL/GenBank/DDBJ databases">
        <authorList>
            <person name="Durkin A.S."/>
            <person name="Haft D.R."/>
            <person name="McCorrison J."/>
            <person name="Torralba M."/>
            <person name="Gillis M."/>
            <person name="Haft D.H."/>
            <person name="Methe B."/>
            <person name="Sutton G."/>
            <person name="Nelson K.E."/>
        </authorList>
    </citation>
    <scope>NUCLEOTIDE SEQUENCE [LARGE SCALE GENOMIC DNA]</scope>
    <source>
        <strain evidence="5 6">F0195</strain>
    </source>
</reference>
<keyword evidence="6" id="KW-1185">Reference proteome</keyword>
<evidence type="ECO:0000256" key="2">
    <source>
        <dbReference type="PROSITE-ProRule" id="PRU00591"/>
    </source>
</evidence>
<gene>
    <name evidence="5" type="ORF">HMPREF1316_0601</name>
</gene>